<evidence type="ECO:0000313" key="5">
    <source>
        <dbReference type="Proteomes" id="UP000823388"/>
    </source>
</evidence>
<evidence type="ECO:0000313" key="4">
    <source>
        <dbReference type="EMBL" id="KAG2558983.1"/>
    </source>
</evidence>
<comment type="caution">
    <text evidence="4">The sequence shown here is derived from an EMBL/GenBank/DDBJ whole genome shotgun (WGS) entry which is preliminary data.</text>
</comment>
<reference evidence="4" key="1">
    <citation type="submission" date="2020-05" db="EMBL/GenBank/DDBJ databases">
        <title>WGS assembly of Panicum virgatum.</title>
        <authorList>
            <person name="Lovell J.T."/>
            <person name="Jenkins J."/>
            <person name="Shu S."/>
            <person name="Juenger T.E."/>
            <person name="Schmutz J."/>
        </authorList>
    </citation>
    <scope>NUCLEOTIDE SEQUENCE</scope>
    <source>
        <strain evidence="4">AP13</strain>
    </source>
</reference>
<dbReference type="AlphaFoldDB" id="A0A8T0PAZ9"/>
<dbReference type="Proteomes" id="UP000823388">
    <property type="component" value="Chromosome 8N"/>
</dbReference>
<feature type="region of interest" description="Disordered" evidence="2">
    <location>
        <begin position="1"/>
        <end position="91"/>
    </location>
</feature>
<dbReference type="PANTHER" id="PTHR33155:SF7">
    <property type="entry name" value="PROTEIN SUGARY ENHANCER 1"/>
    <property type="match status" value="1"/>
</dbReference>
<feature type="domain" description="FAF" evidence="3">
    <location>
        <begin position="73"/>
        <end position="124"/>
    </location>
</feature>
<evidence type="ECO:0000256" key="2">
    <source>
        <dbReference type="SAM" id="MobiDB-lite"/>
    </source>
</evidence>
<dbReference type="PANTHER" id="PTHR33155">
    <property type="entry name" value="FANTASTIC FOUR-LIKE PROTEIN (DUF3049)"/>
    <property type="match status" value="1"/>
</dbReference>
<comment type="similarity">
    <text evidence="1">Belongs to the fantastic four family.</text>
</comment>
<feature type="compositionally biased region" description="Acidic residues" evidence="2">
    <location>
        <begin position="127"/>
        <end position="145"/>
    </location>
</feature>
<feature type="compositionally biased region" description="Low complexity" evidence="2">
    <location>
        <begin position="146"/>
        <end position="156"/>
    </location>
</feature>
<proteinExistence type="inferred from homology"/>
<evidence type="ECO:0000256" key="1">
    <source>
        <dbReference type="ARBA" id="ARBA00008690"/>
    </source>
</evidence>
<feature type="region of interest" description="Disordered" evidence="2">
    <location>
        <begin position="125"/>
        <end position="165"/>
    </location>
</feature>
<dbReference type="Pfam" id="PF11250">
    <property type="entry name" value="FAF"/>
    <property type="match status" value="1"/>
</dbReference>
<gene>
    <name evidence="4" type="ORF">PVAP13_8NG328056</name>
</gene>
<keyword evidence="5" id="KW-1185">Reference proteome</keyword>
<protein>
    <recommendedName>
        <fullName evidence="3">FAF domain-containing protein</fullName>
    </recommendedName>
</protein>
<dbReference type="InterPro" id="IPR021410">
    <property type="entry name" value="FAF"/>
</dbReference>
<feature type="compositionally biased region" description="Low complexity" evidence="2">
    <location>
        <begin position="47"/>
        <end position="56"/>
    </location>
</feature>
<evidence type="ECO:0000259" key="3">
    <source>
        <dbReference type="Pfam" id="PF11250"/>
    </source>
</evidence>
<dbReference type="InterPro" id="IPR046431">
    <property type="entry name" value="FAF_dom"/>
</dbReference>
<organism evidence="4 5">
    <name type="scientific">Panicum virgatum</name>
    <name type="common">Blackwell switchgrass</name>
    <dbReference type="NCBI Taxonomy" id="38727"/>
    <lineage>
        <taxon>Eukaryota</taxon>
        <taxon>Viridiplantae</taxon>
        <taxon>Streptophyta</taxon>
        <taxon>Embryophyta</taxon>
        <taxon>Tracheophyta</taxon>
        <taxon>Spermatophyta</taxon>
        <taxon>Magnoliopsida</taxon>
        <taxon>Liliopsida</taxon>
        <taxon>Poales</taxon>
        <taxon>Poaceae</taxon>
        <taxon>PACMAD clade</taxon>
        <taxon>Panicoideae</taxon>
        <taxon>Panicodae</taxon>
        <taxon>Paniceae</taxon>
        <taxon>Panicinae</taxon>
        <taxon>Panicum</taxon>
        <taxon>Panicum sect. Hiantes</taxon>
    </lineage>
</organism>
<dbReference type="EMBL" id="CM029052">
    <property type="protein sequence ID" value="KAG2558983.1"/>
    <property type="molecule type" value="Genomic_DNA"/>
</dbReference>
<name>A0A8T0PAZ9_PANVG</name>
<sequence length="189" mass="19121">MLRRAGAGRGRWRGAVGACTEGLGSDSGDVGGAEIDDQLPPGGGAGVEEAPTRVAAVPPPPEEEKRRRRGGGLPPAMPRAGEGLAMRAERRGGRLILTEVRAAERERRGLFRASRDGGRLLLRFADDDADSASVPDDDGTGDEPPEAAGSTNAAATSGGGGFNGGELCQVAAAGAAGRTRVEVGAVIEI</sequence>
<accession>A0A8T0PAZ9</accession>